<feature type="transmembrane region" description="Helical" evidence="1">
    <location>
        <begin position="339"/>
        <end position="359"/>
    </location>
</feature>
<dbReference type="RefSeq" id="WP_296943304.1">
    <property type="nucleotide sequence ID" value="NZ_LT599032.1"/>
</dbReference>
<protein>
    <recommendedName>
        <fullName evidence="3">MSEP-CTERM sorting domain-containing protein</fullName>
    </recommendedName>
</protein>
<organism evidence="2">
    <name type="scientific">uncultured Dysgonomonas sp</name>
    <dbReference type="NCBI Taxonomy" id="206096"/>
    <lineage>
        <taxon>Bacteria</taxon>
        <taxon>Pseudomonadati</taxon>
        <taxon>Bacteroidota</taxon>
        <taxon>Bacteroidia</taxon>
        <taxon>Bacteroidales</taxon>
        <taxon>Dysgonomonadaceae</taxon>
        <taxon>Dysgonomonas</taxon>
        <taxon>environmental samples</taxon>
    </lineage>
</organism>
<feature type="transmembrane region" description="Helical" evidence="1">
    <location>
        <begin position="927"/>
        <end position="943"/>
    </location>
</feature>
<gene>
    <name evidence="2" type="ORF">KL86DYS1_31044</name>
</gene>
<proteinExistence type="predicted"/>
<feature type="transmembrane region" description="Helical" evidence="1">
    <location>
        <begin position="181"/>
        <end position="202"/>
    </location>
</feature>
<dbReference type="EMBL" id="FLUM01000003">
    <property type="protein sequence ID" value="SBW05185.1"/>
    <property type="molecule type" value="Genomic_DNA"/>
</dbReference>
<feature type="transmembrane region" description="Helical" evidence="1">
    <location>
        <begin position="246"/>
        <end position="263"/>
    </location>
</feature>
<feature type="transmembrane region" description="Helical" evidence="1">
    <location>
        <begin position="214"/>
        <end position="234"/>
    </location>
</feature>
<accession>A0A212K0Z9</accession>
<feature type="transmembrane region" description="Helical" evidence="1">
    <location>
        <begin position="270"/>
        <end position="290"/>
    </location>
</feature>
<feature type="transmembrane region" description="Helical" evidence="1">
    <location>
        <begin position="112"/>
        <end position="136"/>
    </location>
</feature>
<keyword evidence="1" id="KW-0812">Transmembrane</keyword>
<feature type="transmembrane region" description="Helical" evidence="1">
    <location>
        <begin position="296"/>
        <end position="319"/>
    </location>
</feature>
<dbReference type="AlphaFoldDB" id="A0A212K0Z9"/>
<feature type="transmembrane region" description="Helical" evidence="1">
    <location>
        <begin position="47"/>
        <end position="67"/>
    </location>
</feature>
<evidence type="ECO:0000313" key="2">
    <source>
        <dbReference type="EMBL" id="SBW05185.1"/>
    </source>
</evidence>
<feature type="transmembrane region" description="Helical" evidence="1">
    <location>
        <begin position="148"/>
        <end position="169"/>
    </location>
</feature>
<sequence>MRKLLNPKWIFLINTLPVALILFLEWGEFQIIKSLLDYPELTRWKSFAIVLVILALLNATYAIVQMVRKKRVDIVYCIVSFVAFLSFIYAYYYNYTDLVPFSIPDWMISGNLPMYVGAFLMPTLIYSLFVLAILLTPHARNQKASINIAVAISIPFFIYVLATMVLPLWDGMRFGSEHLYLISAILATTAFLFFIIRFIYILISRRNIFKEYELAWKIPVAIIFPILGLCINQSFDNLFGNFSDPWFYIIAVVNGLLICIPIPENRQLRLSLYTGRCITFMYTLYFFLVMLPFLPLSVFAIIIFGGGFLMLTPLILYPIHLNDIVKDFNNLKRSYKKPLLYTITIISICVLPTAITITYKYDRSILHTTLEYLYSPDYRKEYKLNAKSVDRILEATETHDRRGGTAFYSSTPYLSSYYKWLVLDNLTLSESKRTLIYNLFNGHEANNNRRSRMWQSPGNDTIQKIKITDIQHSSKYDDAQKAWVSWIDLSIYNENVPLRDAEYITKIDLPAGCWISDYYLYVGDVKEPGILAEKKAATWVFNQIRNVNRDPGLLRYLPGNTVEFKVFPFQTDETRYTGIEFIHKEPVTIDIDGNRIMLGDTEVQMHTDPNANMEGVAYISGQEKQELETVERKPHYHFIVDMSANVNDYEVAGQYLPEEKRTDREKAGKYLDEINMLLDRNLIDRDNAKISFTNTYIKTLSLKNEWQEELKKQKFEGGFFLDRAVKKILFDSYTNPQMTYPVIVVLSDNIQKAILYNDFADMEFTYPEGDRFYSLQNDSLKEHSFSKGIKVTESIVDSIPLKTVKVWPRLSNPLVYLPDDNKASVILNTKDKILVINQDAINKKNWESGLLMQAQWMHQILHPETADKEWLSLLQNSFKSGIMSPLTSYIVVENEAQKAILKKKQEEVMSGHRALDLNDETQPMSEPDLLVLMVLFGLFWIWYRRRKAKAAE</sequence>
<name>A0A212K0Z9_9BACT</name>
<keyword evidence="1" id="KW-1133">Transmembrane helix</keyword>
<dbReference type="NCBIfam" id="TIGR04286">
    <property type="entry name" value="MSEP-CTERM"/>
    <property type="match status" value="1"/>
</dbReference>
<reference evidence="2" key="1">
    <citation type="submission" date="2016-04" db="EMBL/GenBank/DDBJ databases">
        <authorList>
            <person name="Evans L.H."/>
            <person name="Alamgir A."/>
            <person name="Owens N."/>
            <person name="Weber N.D."/>
            <person name="Virtaneva K."/>
            <person name="Barbian K."/>
            <person name="Babar A."/>
            <person name="Rosenke K."/>
        </authorList>
    </citation>
    <scope>NUCLEOTIDE SEQUENCE</scope>
    <source>
        <strain evidence="2">86-1</strain>
    </source>
</reference>
<keyword evidence="1" id="KW-0472">Membrane</keyword>
<feature type="transmembrane region" description="Helical" evidence="1">
    <location>
        <begin position="9"/>
        <end position="27"/>
    </location>
</feature>
<feature type="transmembrane region" description="Helical" evidence="1">
    <location>
        <begin position="74"/>
        <end position="92"/>
    </location>
</feature>
<evidence type="ECO:0000256" key="1">
    <source>
        <dbReference type="SAM" id="Phobius"/>
    </source>
</evidence>
<dbReference type="InterPro" id="IPR027550">
    <property type="entry name" value="MSEP-CTERM"/>
</dbReference>
<evidence type="ECO:0008006" key="3">
    <source>
        <dbReference type="Google" id="ProtNLM"/>
    </source>
</evidence>